<feature type="domain" description="HTH merR-type" evidence="6">
    <location>
        <begin position="1"/>
        <end position="68"/>
    </location>
</feature>
<dbReference type="Pfam" id="PF13411">
    <property type="entry name" value="MerR_1"/>
    <property type="match status" value="1"/>
</dbReference>
<dbReference type="SUPFAM" id="SSF46955">
    <property type="entry name" value="Putative DNA-binding domain"/>
    <property type="match status" value="1"/>
</dbReference>
<dbReference type="SMART" id="SM00422">
    <property type="entry name" value="HTH_MERR"/>
    <property type="match status" value="1"/>
</dbReference>
<keyword evidence="5" id="KW-0175">Coiled coil</keyword>
<keyword evidence="2" id="KW-0805">Transcription regulation</keyword>
<evidence type="ECO:0000259" key="6">
    <source>
        <dbReference type="PROSITE" id="PS50937"/>
    </source>
</evidence>
<evidence type="ECO:0000256" key="2">
    <source>
        <dbReference type="ARBA" id="ARBA00023015"/>
    </source>
</evidence>
<protein>
    <submittedName>
        <fullName evidence="7">MerR family transcriptional regulator</fullName>
    </submittedName>
</protein>
<organism evidence="7 8">
    <name type="scientific">Actinomadura nitritigenes</name>
    <dbReference type="NCBI Taxonomy" id="134602"/>
    <lineage>
        <taxon>Bacteria</taxon>
        <taxon>Bacillati</taxon>
        <taxon>Actinomycetota</taxon>
        <taxon>Actinomycetes</taxon>
        <taxon>Streptosporangiales</taxon>
        <taxon>Thermomonosporaceae</taxon>
        <taxon>Actinomadura</taxon>
    </lineage>
</organism>
<dbReference type="PROSITE" id="PS00552">
    <property type="entry name" value="HTH_MERR_1"/>
    <property type="match status" value="1"/>
</dbReference>
<gene>
    <name evidence="7" type="ORF">J4557_02765</name>
</gene>
<proteinExistence type="predicted"/>
<dbReference type="RefSeq" id="WP_208264731.1">
    <property type="nucleotide sequence ID" value="NZ_BAAAGM010000032.1"/>
</dbReference>
<dbReference type="Gene3D" id="1.10.1660.10">
    <property type="match status" value="1"/>
</dbReference>
<dbReference type="InterPro" id="IPR000551">
    <property type="entry name" value="MerR-type_HTH_dom"/>
</dbReference>
<evidence type="ECO:0000256" key="5">
    <source>
        <dbReference type="SAM" id="Coils"/>
    </source>
</evidence>
<dbReference type="PROSITE" id="PS50937">
    <property type="entry name" value="HTH_MERR_2"/>
    <property type="match status" value="1"/>
</dbReference>
<reference evidence="7 8" key="1">
    <citation type="submission" date="2021-03" db="EMBL/GenBank/DDBJ databases">
        <authorList>
            <person name="Kanchanasin P."/>
            <person name="Saeng-In P."/>
            <person name="Phongsopitanun W."/>
            <person name="Yuki M."/>
            <person name="Kudo T."/>
            <person name="Ohkuma M."/>
            <person name="Tanasupawat S."/>
        </authorList>
    </citation>
    <scope>NUCLEOTIDE SEQUENCE [LARGE SCALE GENOMIC DNA]</scope>
    <source>
        <strain evidence="7 8">L46</strain>
    </source>
</reference>
<dbReference type="PANTHER" id="PTHR30204:SF69">
    <property type="entry name" value="MERR-FAMILY TRANSCRIPTIONAL REGULATOR"/>
    <property type="match status" value="1"/>
</dbReference>
<keyword evidence="3" id="KW-0238">DNA-binding</keyword>
<dbReference type="EMBL" id="JAGEOK010000002">
    <property type="protein sequence ID" value="MBO2436432.1"/>
    <property type="molecule type" value="Genomic_DNA"/>
</dbReference>
<keyword evidence="4" id="KW-0804">Transcription</keyword>
<evidence type="ECO:0000256" key="4">
    <source>
        <dbReference type="ARBA" id="ARBA00023163"/>
    </source>
</evidence>
<evidence type="ECO:0000256" key="1">
    <source>
        <dbReference type="ARBA" id="ARBA00022491"/>
    </source>
</evidence>
<sequence>MLIGELSRRTGVSERLIRYYEDQGLLESRRRANGYREYGDDAELTVARIRALLAAGLPTRSIARLLPCAAGVDALRPCPGTLEVLHDRLEELDRRAAEIAEARALLTRTITRTEAVAALDGDGAG</sequence>
<keyword evidence="1" id="KW-0678">Repressor</keyword>
<accession>A0ABS3QS09</accession>
<name>A0ABS3QS09_9ACTN</name>
<comment type="caution">
    <text evidence="7">The sequence shown here is derived from an EMBL/GenBank/DDBJ whole genome shotgun (WGS) entry which is preliminary data.</text>
</comment>
<evidence type="ECO:0000313" key="7">
    <source>
        <dbReference type="EMBL" id="MBO2436432.1"/>
    </source>
</evidence>
<feature type="coiled-coil region" evidence="5">
    <location>
        <begin position="82"/>
        <end position="109"/>
    </location>
</feature>
<dbReference type="PANTHER" id="PTHR30204">
    <property type="entry name" value="REDOX-CYCLING DRUG-SENSING TRANSCRIPTIONAL ACTIVATOR SOXR"/>
    <property type="match status" value="1"/>
</dbReference>
<dbReference type="InterPro" id="IPR047057">
    <property type="entry name" value="MerR_fam"/>
</dbReference>
<evidence type="ECO:0000256" key="3">
    <source>
        <dbReference type="ARBA" id="ARBA00023125"/>
    </source>
</evidence>
<evidence type="ECO:0000313" key="8">
    <source>
        <dbReference type="Proteomes" id="UP000666915"/>
    </source>
</evidence>
<dbReference type="InterPro" id="IPR009061">
    <property type="entry name" value="DNA-bd_dom_put_sf"/>
</dbReference>
<keyword evidence="8" id="KW-1185">Reference proteome</keyword>
<dbReference type="Proteomes" id="UP000666915">
    <property type="component" value="Unassembled WGS sequence"/>
</dbReference>
<dbReference type="PRINTS" id="PR00040">
    <property type="entry name" value="HTHMERR"/>
</dbReference>